<comment type="caution">
    <text evidence="2">The sequence shown here is derived from an EMBL/GenBank/DDBJ whole genome shotgun (WGS) entry which is preliminary data.</text>
</comment>
<evidence type="ECO:0000313" key="2">
    <source>
        <dbReference type="EMBL" id="KAF5784106.1"/>
    </source>
</evidence>
<keyword evidence="3" id="KW-1185">Reference proteome</keyword>
<reference evidence="2" key="1">
    <citation type="journal article" date="2017" name="Nature">
        <title>The sunflower genome provides insights into oil metabolism, flowering and Asterid evolution.</title>
        <authorList>
            <person name="Badouin H."/>
            <person name="Gouzy J."/>
            <person name="Grassa C.J."/>
            <person name="Murat F."/>
            <person name="Staton S.E."/>
            <person name="Cottret L."/>
            <person name="Lelandais-Briere C."/>
            <person name="Owens G.L."/>
            <person name="Carrere S."/>
            <person name="Mayjonade B."/>
            <person name="Legrand L."/>
            <person name="Gill N."/>
            <person name="Kane N.C."/>
            <person name="Bowers J.E."/>
            <person name="Hubner S."/>
            <person name="Bellec A."/>
            <person name="Berard A."/>
            <person name="Berges H."/>
            <person name="Blanchet N."/>
            <person name="Boniface M.C."/>
            <person name="Brunel D."/>
            <person name="Catrice O."/>
            <person name="Chaidir N."/>
            <person name="Claudel C."/>
            <person name="Donnadieu C."/>
            <person name="Faraut T."/>
            <person name="Fievet G."/>
            <person name="Helmstetter N."/>
            <person name="King M."/>
            <person name="Knapp S.J."/>
            <person name="Lai Z."/>
            <person name="Le Paslier M.C."/>
            <person name="Lippi Y."/>
            <person name="Lorenzon L."/>
            <person name="Mandel J.R."/>
            <person name="Marage G."/>
            <person name="Marchand G."/>
            <person name="Marquand E."/>
            <person name="Bret-Mestries E."/>
            <person name="Morien E."/>
            <person name="Nambeesan S."/>
            <person name="Nguyen T."/>
            <person name="Pegot-Espagnet P."/>
            <person name="Pouilly N."/>
            <person name="Raftis F."/>
            <person name="Sallet E."/>
            <person name="Schiex T."/>
            <person name="Thomas J."/>
            <person name="Vandecasteele C."/>
            <person name="Vares D."/>
            <person name="Vear F."/>
            <person name="Vautrin S."/>
            <person name="Crespi M."/>
            <person name="Mangin B."/>
            <person name="Burke J.M."/>
            <person name="Salse J."/>
            <person name="Munos S."/>
            <person name="Vincourt P."/>
            <person name="Rieseberg L.H."/>
            <person name="Langlade N.B."/>
        </authorList>
    </citation>
    <scope>NUCLEOTIDE SEQUENCE</scope>
    <source>
        <tissue evidence="2">Leaves</tissue>
    </source>
</reference>
<proteinExistence type="predicted"/>
<protein>
    <submittedName>
        <fullName evidence="2">Uncharacterized protein</fullName>
    </submittedName>
</protein>
<feature type="transmembrane region" description="Helical" evidence="1">
    <location>
        <begin position="78"/>
        <end position="98"/>
    </location>
</feature>
<accession>A0A9K3HT99</accession>
<keyword evidence="1" id="KW-1133">Transmembrane helix</keyword>
<evidence type="ECO:0000313" key="3">
    <source>
        <dbReference type="Proteomes" id="UP000215914"/>
    </source>
</evidence>
<evidence type="ECO:0000256" key="1">
    <source>
        <dbReference type="SAM" id="Phobius"/>
    </source>
</evidence>
<dbReference type="Proteomes" id="UP000215914">
    <property type="component" value="Unassembled WGS sequence"/>
</dbReference>
<keyword evidence="1" id="KW-0472">Membrane</keyword>
<reference evidence="2" key="2">
    <citation type="submission" date="2020-06" db="EMBL/GenBank/DDBJ databases">
        <title>Helianthus annuus Genome sequencing and assembly Release 2.</title>
        <authorList>
            <person name="Gouzy J."/>
            <person name="Langlade N."/>
            <person name="Munos S."/>
        </authorList>
    </citation>
    <scope>NUCLEOTIDE SEQUENCE</scope>
    <source>
        <tissue evidence="2">Leaves</tissue>
    </source>
</reference>
<keyword evidence="1" id="KW-0812">Transmembrane</keyword>
<dbReference type="AlphaFoldDB" id="A0A9K3HT99"/>
<dbReference type="EMBL" id="MNCJ02000326">
    <property type="protein sequence ID" value="KAF5784106.1"/>
    <property type="molecule type" value="Genomic_DNA"/>
</dbReference>
<sequence length="110" mass="13177">MFYSGDWYNLISKMDQHALRLNSQFKWRLVCKCIVIRYITYPHVNVLLSHCLFEHFLFPISNQDAFVLMPEFYTSNSLINGLLFSYGCVGFIFSYYPVCVLKNTRYMFHF</sequence>
<dbReference type="Gramene" id="mRNA:HanXRQr2_Chr11g0515701">
    <property type="protein sequence ID" value="CDS:HanXRQr2_Chr11g0515701.1"/>
    <property type="gene ID" value="HanXRQr2_Chr11g0515701"/>
</dbReference>
<organism evidence="2 3">
    <name type="scientific">Helianthus annuus</name>
    <name type="common">Common sunflower</name>
    <dbReference type="NCBI Taxonomy" id="4232"/>
    <lineage>
        <taxon>Eukaryota</taxon>
        <taxon>Viridiplantae</taxon>
        <taxon>Streptophyta</taxon>
        <taxon>Embryophyta</taxon>
        <taxon>Tracheophyta</taxon>
        <taxon>Spermatophyta</taxon>
        <taxon>Magnoliopsida</taxon>
        <taxon>eudicotyledons</taxon>
        <taxon>Gunneridae</taxon>
        <taxon>Pentapetalae</taxon>
        <taxon>asterids</taxon>
        <taxon>campanulids</taxon>
        <taxon>Asterales</taxon>
        <taxon>Asteraceae</taxon>
        <taxon>Asteroideae</taxon>
        <taxon>Heliantheae alliance</taxon>
        <taxon>Heliantheae</taxon>
        <taxon>Helianthus</taxon>
    </lineage>
</organism>
<gene>
    <name evidence="2" type="ORF">HanXRQr2_Chr11g0515701</name>
</gene>
<name>A0A9K3HT99_HELAN</name>